<dbReference type="PANTHER" id="PTHR34861">
    <property type="match status" value="1"/>
</dbReference>
<dbReference type="Pfam" id="PF04199">
    <property type="entry name" value="Cyclase"/>
    <property type="match status" value="1"/>
</dbReference>
<evidence type="ECO:0000313" key="3">
    <source>
        <dbReference type="Proteomes" id="UP000805614"/>
    </source>
</evidence>
<dbReference type="SUPFAM" id="SSF102198">
    <property type="entry name" value="Putative cyclase"/>
    <property type="match status" value="1"/>
</dbReference>
<reference evidence="2 3" key="1">
    <citation type="submission" date="2020-06" db="EMBL/GenBank/DDBJ databases">
        <title>Actinomadura xiongansis sp. nov., isolated from soil of Baiyangdian.</title>
        <authorList>
            <person name="Zhang X."/>
        </authorList>
    </citation>
    <scope>NUCLEOTIDE SEQUENCE [LARGE SCALE GENOMIC DNA]</scope>
    <source>
        <strain evidence="2 3">HBUM206468</strain>
    </source>
</reference>
<dbReference type="RefSeq" id="WP_187241404.1">
    <property type="nucleotide sequence ID" value="NZ_BAAAOK010000011.1"/>
</dbReference>
<dbReference type="Proteomes" id="UP000805614">
    <property type="component" value="Unassembled WGS sequence"/>
</dbReference>
<dbReference type="InterPro" id="IPR037175">
    <property type="entry name" value="KFase_sf"/>
</dbReference>
<name>A0ABR7LHS1_9ACTN</name>
<dbReference type="InterPro" id="IPR007325">
    <property type="entry name" value="KFase/CYL"/>
</dbReference>
<dbReference type="Gene3D" id="3.50.30.50">
    <property type="entry name" value="Putative cyclase"/>
    <property type="match status" value="1"/>
</dbReference>
<protein>
    <submittedName>
        <fullName evidence="2">Cyclase family protein</fullName>
    </submittedName>
</protein>
<sequence length="334" mass="34462">MVFGSGNWGRWGDADERGTLNLLTPEAVLAAASCVRDGRVLGLSLPIRGSTSSPAPTTVPHLRGRPLPQHFMSVDGGDYAAGARAIGAGLKMADDALIVTPHGTTTHMDALCHMWSGDELYNGHPAGRVRSYGAGRCGIDKAGPVVARGVLFDVPARRGVARLAAGDRIDGADLAACGVEVRPGDVAVVRTGWPLTWHADGPDAYWAGQPGLSADGGRWLAERDVAMVASDNAAIGGLNADQLAGEELTDDLHLILLWRYGIHLAEMLWLEELSEALRADTGSSAAADDTGAGPAGDDTGAGPSATPRTDFLFVAAPLAIEGGTASPINPIAVL</sequence>
<feature type="region of interest" description="Disordered" evidence="1">
    <location>
        <begin position="281"/>
        <end position="306"/>
    </location>
</feature>
<dbReference type="PANTHER" id="PTHR34861:SF10">
    <property type="entry name" value="CYCLASE"/>
    <property type="match status" value="1"/>
</dbReference>
<evidence type="ECO:0000256" key="1">
    <source>
        <dbReference type="SAM" id="MobiDB-lite"/>
    </source>
</evidence>
<proteinExistence type="predicted"/>
<accession>A0ABR7LHS1</accession>
<comment type="caution">
    <text evidence="2">The sequence shown here is derived from an EMBL/GenBank/DDBJ whole genome shotgun (WGS) entry which is preliminary data.</text>
</comment>
<evidence type="ECO:0000313" key="2">
    <source>
        <dbReference type="EMBL" id="MBC6464144.1"/>
    </source>
</evidence>
<gene>
    <name evidence="2" type="ORF">HKK74_01315</name>
</gene>
<dbReference type="EMBL" id="JABVEC010000001">
    <property type="protein sequence ID" value="MBC6464144.1"/>
    <property type="molecule type" value="Genomic_DNA"/>
</dbReference>
<organism evidence="2 3">
    <name type="scientific">Actinomadura alba</name>
    <dbReference type="NCBI Taxonomy" id="406431"/>
    <lineage>
        <taxon>Bacteria</taxon>
        <taxon>Bacillati</taxon>
        <taxon>Actinomycetota</taxon>
        <taxon>Actinomycetes</taxon>
        <taxon>Streptosporangiales</taxon>
        <taxon>Thermomonosporaceae</taxon>
        <taxon>Actinomadura</taxon>
    </lineage>
</organism>
<keyword evidence="3" id="KW-1185">Reference proteome</keyword>